<dbReference type="Pfam" id="PF13361">
    <property type="entry name" value="UvrD_C"/>
    <property type="match status" value="1"/>
</dbReference>
<evidence type="ECO:0000256" key="11">
    <source>
        <dbReference type="ARBA" id="ARBA00048988"/>
    </source>
</evidence>
<feature type="domain" description="UvrD-like helicase ATP-binding" evidence="13">
    <location>
        <begin position="1"/>
        <end position="288"/>
    </location>
</feature>
<dbReference type="InterPro" id="IPR014016">
    <property type="entry name" value="UvrD-like_ATP-bd"/>
</dbReference>
<evidence type="ECO:0000256" key="6">
    <source>
        <dbReference type="ARBA" id="ARBA00023125"/>
    </source>
</evidence>
<protein>
    <recommendedName>
        <fullName evidence="9">DNA 3'-5' helicase</fullName>
        <ecNumber evidence="9">5.6.2.4</ecNumber>
    </recommendedName>
    <alternativeName>
        <fullName evidence="10">DNA 3'-5' helicase II</fullName>
    </alternativeName>
</protein>
<keyword evidence="2 12" id="KW-0547">Nucleotide-binding</keyword>
<comment type="caution">
    <text evidence="15">The sequence shown here is derived from an EMBL/GenBank/DDBJ whole genome shotgun (WGS) entry which is preliminary data.</text>
</comment>
<dbReference type="EC" id="5.6.2.4" evidence="9"/>
<comment type="similarity">
    <text evidence="1">Belongs to the helicase family. UvrD subfamily.</text>
</comment>
<evidence type="ECO:0000256" key="9">
    <source>
        <dbReference type="ARBA" id="ARBA00034808"/>
    </source>
</evidence>
<evidence type="ECO:0000256" key="8">
    <source>
        <dbReference type="ARBA" id="ARBA00034617"/>
    </source>
</evidence>
<keyword evidence="3 12" id="KW-0378">Hydrolase</keyword>
<dbReference type="Gene3D" id="3.40.50.300">
    <property type="entry name" value="P-loop containing nucleotide triphosphate hydrolases"/>
    <property type="match status" value="2"/>
</dbReference>
<reference evidence="15" key="1">
    <citation type="journal article" date="2014" name="Int. J. Syst. Evol. Microbiol.">
        <title>Complete genome sequence of Corynebacterium casei LMG S-19264T (=DSM 44701T), isolated from a smear-ripened cheese.</title>
        <authorList>
            <consortium name="US DOE Joint Genome Institute (JGI-PGF)"/>
            <person name="Walter F."/>
            <person name="Albersmeier A."/>
            <person name="Kalinowski J."/>
            <person name="Ruckert C."/>
        </authorList>
    </citation>
    <scope>NUCLEOTIDE SEQUENCE</scope>
    <source>
        <strain evidence="15">KCTC 32337</strain>
    </source>
</reference>
<dbReference type="InterPro" id="IPR013986">
    <property type="entry name" value="DExx_box_DNA_helicase_dom_sf"/>
</dbReference>
<dbReference type="GO" id="GO:0000725">
    <property type="term" value="P:recombinational repair"/>
    <property type="evidence" value="ECO:0007669"/>
    <property type="project" value="TreeGrafter"/>
</dbReference>
<dbReference type="CDD" id="cd17932">
    <property type="entry name" value="DEXQc_UvrD"/>
    <property type="match status" value="1"/>
</dbReference>
<evidence type="ECO:0000313" key="15">
    <source>
        <dbReference type="EMBL" id="GGZ78314.1"/>
    </source>
</evidence>
<dbReference type="PANTHER" id="PTHR11070">
    <property type="entry name" value="UVRD / RECB / PCRA DNA HELICASE FAMILY MEMBER"/>
    <property type="match status" value="1"/>
</dbReference>
<evidence type="ECO:0000256" key="4">
    <source>
        <dbReference type="ARBA" id="ARBA00022806"/>
    </source>
</evidence>
<dbReference type="PROSITE" id="PS51198">
    <property type="entry name" value="UVRD_HELICASE_ATP_BIND"/>
    <property type="match status" value="1"/>
</dbReference>
<sequence length="690" mass="78129">MHYNLQQIQFIKSPLKNILLVAPPGSGKTQVAGERIQAMERYGVDMKKMLVTTFNVSAAEELKERLINSGMVKLPTIRNYHKVGARMNRFFINNGLLPNAELITQDWRIKKLAIEALKQSRKSNTQTPALNINDDSVIDEFVAFIGFAKSDLNAPDIMLTRMGLGDEYKEFVEAFNVFERLRTANSIQTFHDLIYDPVVVLKNNPDAVKLITNRLDFIIIDEFQDINPIMFILLEFIAGETARFIGIGDANQTINSYRGSDPSFIMSAFTEKRPDTQSMALQQTYRFDDNIAICANALIQHNKVKAGNLCVSALNTPKSKITIGYYENNGGTSYRCPEQHSLIRTIRHHQSRGKPLKDIAILLRTFLLAPWIEAALIREQIPYRLADSKSSIMLPAVKGVIAFANTFSKNPQYQSFSVELASLLNFPFLAIRNDQIRLLLPFIQRGKRIDEYALKRALPGVKDFIIERVSGRLNALNTALALPYKQALESYFDGHVETKYHELLAKRPSEKERKNLALIKSFVHTAGTFSEPEQFMNALSLNKNTGDAVILTSLHSSKGCAWPVVIIPGCVETILPYEHPEQTTPIEDERRLMYVGITRARKHLHLITNSQPEFTKELKASSGKPPLSITVSPDKPSRFLYEMQINDANLMCKAIRDNSQNNQDTHGPRILIERYLGALYQIKLNEKKND</sequence>
<dbReference type="GO" id="GO:0043138">
    <property type="term" value="F:3'-5' DNA helicase activity"/>
    <property type="evidence" value="ECO:0007669"/>
    <property type="project" value="UniProtKB-EC"/>
</dbReference>
<evidence type="ECO:0000259" key="13">
    <source>
        <dbReference type="PROSITE" id="PS51198"/>
    </source>
</evidence>
<proteinExistence type="inferred from homology"/>
<gene>
    <name evidence="15" type="primary">pcrA</name>
    <name evidence="15" type="ORF">GCM10011274_40590</name>
</gene>
<dbReference type="GO" id="GO:0005524">
    <property type="term" value="F:ATP binding"/>
    <property type="evidence" value="ECO:0007669"/>
    <property type="project" value="UniProtKB-UniRule"/>
</dbReference>
<dbReference type="GO" id="GO:0003677">
    <property type="term" value="F:DNA binding"/>
    <property type="evidence" value="ECO:0007669"/>
    <property type="project" value="UniProtKB-KW"/>
</dbReference>
<dbReference type="RefSeq" id="WP_191867049.1">
    <property type="nucleotide sequence ID" value="NZ_BMZC01000014.1"/>
</dbReference>
<comment type="catalytic activity">
    <reaction evidence="8">
        <text>Couples ATP hydrolysis with the unwinding of duplex DNA by translocating in the 3'-5' direction.</text>
        <dbReference type="EC" id="5.6.2.4"/>
    </reaction>
</comment>
<dbReference type="InterPro" id="IPR027417">
    <property type="entry name" value="P-loop_NTPase"/>
</dbReference>
<dbReference type="EMBL" id="BMZC01000014">
    <property type="protein sequence ID" value="GGZ78314.1"/>
    <property type="molecule type" value="Genomic_DNA"/>
</dbReference>
<accession>A0A8H9IHB9</accession>
<evidence type="ECO:0000256" key="3">
    <source>
        <dbReference type="ARBA" id="ARBA00022801"/>
    </source>
</evidence>
<keyword evidence="7" id="KW-0413">Isomerase</keyword>
<dbReference type="Gene3D" id="1.10.10.160">
    <property type="match status" value="1"/>
</dbReference>
<dbReference type="InterPro" id="IPR014017">
    <property type="entry name" value="DNA_helicase_UvrD-like_C"/>
</dbReference>
<dbReference type="Pfam" id="PF00580">
    <property type="entry name" value="UvrD-helicase"/>
    <property type="match status" value="1"/>
</dbReference>
<evidence type="ECO:0000256" key="7">
    <source>
        <dbReference type="ARBA" id="ARBA00023235"/>
    </source>
</evidence>
<dbReference type="Gene3D" id="1.10.486.10">
    <property type="entry name" value="PCRA, domain 4"/>
    <property type="match status" value="1"/>
</dbReference>
<evidence type="ECO:0000256" key="12">
    <source>
        <dbReference type="PROSITE-ProRule" id="PRU00560"/>
    </source>
</evidence>
<dbReference type="Proteomes" id="UP000622604">
    <property type="component" value="Unassembled WGS sequence"/>
</dbReference>
<feature type="binding site" evidence="12">
    <location>
        <begin position="22"/>
        <end position="29"/>
    </location>
    <ligand>
        <name>ATP</name>
        <dbReference type="ChEBI" id="CHEBI:30616"/>
    </ligand>
</feature>
<name>A0A8H9IHB9_9ALTE</name>
<organism evidence="15 16">
    <name type="scientific">Paraglaciecola chathamensis</name>
    <dbReference type="NCBI Taxonomy" id="368405"/>
    <lineage>
        <taxon>Bacteria</taxon>
        <taxon>Pseudomonadati</taxon>
        <taxon>Pseudomonadota</taxon>
        <taxon>Gammaproteobacteria</taxon>
        <taxon>Alteromonadales</taxon>
        <taxon>Alteromonadaceae</taxon>
        <taxon>Paraglaciecola</taxon>
    </lineage>
</organism>
<dbReference type="AlphaFoldDB" id="A0A8H9IHB9"/>
<comment type="catalytic activity">
    <reaction evidence="11">
        <text>ATP + H2O = ADP + phosphate + H(+)</text>
        <dbReference type="Rhea" id="RHEA:13065"/>
        <dbReference type="ChEBI" id="CHEBI:15377"/>
        <dbReference type="ChEBI" id="CHEBI:15378"/>
        <dbReference type="ChEBI" id="CHEBI:30616"/>
        <dbReference type="ChEBI" id="CHEBI:43474"/>
        <dbReference type="ChEBI" id="CHEBI:456216"/>
        <dbReference type="EC" id="5.6.2.4"/>
    </reaction>
</comment>
<dbReference type="GO" id="GO:0016787">
    <property type="term" value="F:hydrolase activity"/>
    <property type="evidence" value="ECO:0007669"/>
    <property type="project" value="UniProtKB-UniRule"/>
</dbReference>
<evidence type="ECO:0000259" key="14">
    <source>
        <dbReference type="PROSITE" id="PS51217"/>
    </source>
</evidence>
<reference evidence="15" key="2">
    <citation type="submission" date="2020-09" db="EMBL/GenBank/DDBJ databases">
        <authorList>
            <person name="Sun Q."/>
            <person name="Kim S."/>
        </authorList>
    </citation>
    <scope>NUCLEOTIDE SEQUENCE</scope>
    <source>
        <strain evidence="15">KCTC 32337</strain>
    </source>
</reference>
<dbReference type="SUPFAM" id="SSF52540">
    <property type="entry name" value="P-loop containing nucleoside triphosphate hydrolases"/>
    <property type="match status" value="1"/>
</dbReference>
<evidence type="ECO:0000256" key="1">
    <source>
        <dbReference type="ARBA" id="ARBA00009922"/>
    </source>
</evidence>
<keyword evidence="5 12" id="KW-0067">ATP-binding</keyword>
<evidence type="ECO:0000256" key="5">
    <source>
        <dbReference type="ARBA" id="ARBA00022840"/>
    </source>
</evidence>
<evidence type="ECO:0000256" key="10">
    <source>
        <dbReference type="ARBA" id="ARBA00034923"/>
    </source>
</evidence>
<evidence type="ECO:0000256" key="2">
    <source>
        <dbReference type="ARBA" id="ARBA00022741"/>
    </source>
</evidence>
<keyword evidence="4 12" id="KW-0347">Helicase</keyword>
<evidence type="ECO:0000313" key="16">
    <source>
        <dbReference type="Proteomes" id="UP000622604"/>
    </source>
</evidence>
<keyword evidence="6" id="KW-0238">DNA-binding</keyword>
<dbReference type="InterPro" id="IPR000212">
    <property type="entry name" value="DNA_helicase_UvrD/REP"/>
</dbReference>
<dbReference type="PANTHER" id="PTHR11070:SF2">
    <property type="entry name" value="ATP-DEPENDENT DNA HELICASE SRS2"/>
    <property type="match status" value="1"/>
</dbReference>
<dbReference type="PROSITE" id="PS51217">
    <property type="entry name" value="UVRD_HELICASE_CTER"/>
    <property type="match status" value="1"/>
</dbReference>
<feature type="domain" description="UvrD-like helicase C-terminal" evidence="14">
    <location>
        <begin position="289"/>
        <end position="559"/>
    </location>
</feature>